<proteinExistence type="predicted"/>
<evidence type="ECO:0000256" key="1">
    <source>
        <dbReference type="SAM" id="SignalP"/>
    </source>
</evidence>
<evidence type="ECO:0000313" key="3">
    <source>
        <dbReference type="Proteomes" id="UP000198670"/>
    </source>
</evidence>
<dbReference type="OrthoDB" id="9805828at2"/>
<keyword evidence="3" id="KW-1185">Reference proteome</keyword>
<dbReference type="EMBL" id="FOQO01000001">
    <property type="protein sequence ID" value="SFH74305.1"/>
    <property type="molecule type" value="Genomic_DNA"/>
</dbReference>
<dbReference type="STRING" id="1477437.SAMN05444682_10151"/>
<dbReference type="Proteomes" id="UP000198670">
    <property type="component" value="Unassembled WGS sequence"/>
</dbReference>
<accession>A0A1I3CIJ8</accession>
<reference evidence="2 3" key="1">
    <citation type="submission" date="2016-10" db="EMBL/GenBank/DDBJ databases">
        <authorList>
            <person name="de Groot N.N."/>
        </authorList>
    </citation>
    <scope>NUCLEOTIDE SEQUENCE [LARGE SCALE GENOMIC DNA]</scope>
    <source>
        <strain evidence="2 3">RK1</strain>
    </source>
</reference>
<evidence type="ECO:0000313" key="2">
    <source>
        <dbReference type="EMBL" id="SFH74305.1"/>
    </source>
</evidence>
<feature type="chain" id="PRO_5011727544" description="Sulfite dehydrogenase (Cytochrome) subunit SorB" evidence="1">
    <location>
        <begin position="24"/>
        <end position="141"/>
    </location>
</feature>
<keyword evidence="1" id="KW-0732">Signal</keyword>
<dbReference type="SUPFAM" id="SSF46626">
    <property type="entry name" value="Cytochrome c"/>
    <property type="match status" value="1"/>
</dbReference>
<dbReference type="RefSeq" id="WP_090622340.1">
    <property type="nucleotide sequence ID" value="NZ_FOQO01000001.1"/>
</dbReference>
<dbReference type="Gene3D" id="1.10.760.10">
    <property type="entry name" value="Cytochrome c-like domain"/>
    <property type="match status" value="1"/>
</dbReference>
<dbReference type="InterPro" id="IPR036909">
    <property type="entry name" value="Cyt_c-like_dom_sf"/>
</dbReference>
<protein>
    <recommendedName>
        <fullName evidence="4">Sulfite dehydrogenase (Cytochrome) subunit SorB</fullName>
    </recommendedName>
</protein>
<evidence type="ECO:0008006" key="4">
    <source>
        <dbReference type="Google" id="ProtNLM"/>
    </source>
</evidence>
<gene>
    <name evidence="2" type="ORF">SAMN05444682_10151</name>
</gene>
<feature type="signal peptide" evidence="1">
    <location>
        <begin position="1"/>
        <end position="23"/>
    </location>
</feature>
<sequence length="141" mass="16145">MNVRRVTLAVAAFFVIAMGITCVSDLRNDQTTTDTTATTSLVDTLNYDPHSGLVVDTTLGLVVANCSGCHSTELIRKSRFTRDGWIAKIRWMQKEQNLWDLGKNEKSILDYLEKYYSPSSLDARAQMRREPLDDIQWYDYQ</sequence>
<name>A0A1I3CIJ8_9SPHI</name>
<dbReference type="GO" id="GO:0020037">
    <property type="term" value="F:heme binding"/>
    <property type="evidence" value="ECO:0007669"/>
    <property type="project" value="InterPro"/>
</dbReference>
<dbReference type="GO" id="GO:0009055">
    <property type="term" value="F:electron transfer activity"/>
    <property type="evidence" value="ECO:0007669"/>
    <property type="project" value="InterPro"/>
</dbReference>
<dbReference type="AlphaFoldDB" id="A0A1I3CIJ8"/>
<organism evidence="2 3">
    <name type="scientific">Parapedobacter indicus</name>
    <dbReference type="NCBI Taxonomy" id="1477437"/>
    <lineage>
        <taxon>Bacteria</taxon>
        <taxon>Pseudomonadati</taxon>
        <taxon>Bacteroidota</taxon>
        <taxon>Sphingobacteriia</taxon>
        <taxon>Sphingobacteriales</taxon>
        <taxon>Sphingobacteriaceae</taxon>
        <taxon>Parapedobacter</taxon>
    </lineage>
</organism>